<dbReference type="RefSeq" id="XP_043014497.1">
    <property type="nucleotide sequence ID" value="XM_043145798.1"/>
</dbReference>
<evidence type="ECO:0000313" key="4">
    <source>
        <dbReference type="Proteomes" id="UP001049176"/>
    </source>
</evidence>
<feature type="region of interest" description="Disordered" evidence="2">
    <location>
        <begin position="388"/>
        <end position="409"/>
    </location>
</feature>
<dbReference type="KEGG" id="more:E1B28_000003"/>
<dbReference type="EMBL" id="CM032181">
    <property type="protein sequence ID" value="KAG7098027.1"/>
    <property type="molecule type" value="Genomic_DNA"/>
</dbReference>
<keyword evidence="1" id="KW-0175">Coiled coil</keyword>
<organism evidence="3 4">
    <name type="scientific">Marasmius oreades</name>
    <name type="common">fairy-ring Marasmius</name>
    <dbReference type="NCBI Taxonomy" id="181124"/>
    <lineage>
        <taxon>Eukaryota</taxon>
        <taxon>Fungi</taxon>
        <taxon>Dikarya</taxon>
        <taxon>Basidiomycota</taxon>
        <taxon>Agaricomycotina</taxon>
        <taxon>Agaricomycetes</taxon>
        <taxon>Agaricomycetidae</taxon>
        <taxon>Agaricales</taxon>
        <taxon>Marasmiineae</taxon>
        <taxon>Marasmiaceae</taxon>
        <taxon>Marasmius</taxon>
    </lineage>
</organism>
<dbReference type="AlphaFoldDB" id="A0A9P7V0J0"/>
<dbReference type="Proteomes" id="UP001049176">
    <property type="component" value="Chromosome 1"/>
</dbReference>
<gene>
    <name evidence="3" type="ORF">E1B28_000003</name>
</gene>
<feature type="compositionally biased region" description="Basic and acidic residues" evidence="2">
    <location>
        <begin position="631"/>
        <end position="643"/>
    </location>
</feature>
<accession>A0A9P7V0J0</accession>
<comment type="caution">
    <text evidence="3">The sequence shown here is derived from an EMBL/GenBank/DDBJ whole genome shotgun (WGS) entry which is preliminary data.</text>
</comment>
<reference evidence="3" key="1">
    <citation type="journal article" date="2021" name="Genome Biol. Evol.">
        <title>The assembled and annotated genome of the fairy-ring fungus Marasmius oreades.</title>
        <authorList>
            <person name="Hiltunen M."/>
            <person name="Ament-Velasquez S.L."/>
            <person name="Johannesson H."/>
        </authorList>
    </citation>
    <scope>NUCLEOTIDE SEQUENCE</scope>
    <source>
        <strain evidence="3">03SP1</strain>
    </source>
</reference>
<keyword evidence="4" id="KW-1185">Reference proteome</keyword>
<proteinExistence type="predicted"/>
<sequence length="661" mass="73466">MAKKPSNPQTAAEKKKNNKIKPALKPLTLDDTYGIEYRRFHSGPVEDRFYVGAPGYCFWVDREFAAAFRSEAADVLFSNNQSLDGQFSKTLWDTWFNRIGCKQCTEAKQPCVMDLDCGRAVPSCQRCRQIQENCSHKIMAGCRSLSLWSLQQGTENAINETEAKELALALGLLKIEDGKWLKTMVTDSSMKPDFKTGTLPEANYELYVSRGMPPETGKGVSFGRVRTTSVGPLDVGGQGKPRVRGIVEPQKGSRAPPRRSPRKLPEEIVSSSGRSLAVKAVGSERPPRDRTTRLASRLANQARAKLATENKIRMGDDSPAGEHGVGDTPLFEAERGAEAVPTDRTLEVRSSYPRALTDKSPCTIASITAGTATQQEYDATRFAVVNSGSIGRQSPGSPEGPLRDHSASEEEVSHLLGHSASEDVSLLRQQLSALTQERVSLLQQLESARVNEAVNAEKWTQDKKSLESELDVLRSKKIRDAERYRLTLTHGFNSWLSSGRHILPAINHRVEQVKGILVEIQSKHDQVPVDVRAAYEELRSDLVQLVRGITGIGDFVQAASGQHEGVISDDRHRELGQFFRARVKGGDEQYTAVGRFAIKRPDLWDDAMIELSHLENFEHKLAKKSRRKYLNRKEGKKEQKKEREEEDSGTGPGPSKKPRLN</sequence>
<dbReference type="GeneID" id="66069079"/>
<protein>
    <submittedName>
        <fullName evidence="3">Uncharacterized protein</fullName>
    </submittedName>
</protein>
<name>A0A9P7V0J0_9AGAR</name>
<evidence type="ECO:0000313" key="3">
    <source>
        <dbReference type="EMBL" id="KAG7098027.1"/>
    </source>
</evidence>
<feature type="region of interest" description="Disordered" evidence="2">
    <location>
        <begin position="623"/>
        <end position="661"/>
    </location>
</feature>
<evidence type="ECO:0000256" key="2">
    <source>
        <dbReference type="SAM" id="MobiDB-lite"/>
    </source>
</evidence>
<feature type="region of interest" description="Disordered" evidence="2">
    <location>
        <begin position="313"/>
        <end position="343"/>
    </location>
</feature>
<feature type="coiled-coil region" evidence="1">
    <location>
        <begin position="424"/>
        <end position="476"/>
    </location>
</feature>
<feature type="region of interest" description="Disordered" evidence="2">
    <location>
        <begin position="216"/>
        <end position="274"/>
    </location>
</feature>
<evidence type="ECO:0000256" key="1">
    <source>
        <dbReference type="SAM" id="Coils"/>
    </source>
</evidence>